<organism evidence="2 3">
    <name type="scientific">Clonorchis sinensis</name>
    <name type="common">Chinese liver fluke</name>
    <dbReference type="NCBI Taxonomy" id="79923"/>
    <lineage>
        <taxon>Eukaryota</taxon>
        <taxon>Metazoa</taxon>
        <taxon>Spiralia</taxon>
        <taxon>Lophotrochozoa</taxon>
        <taxon>Platyhelminthes</taxon>
        <taxon>Trematoda</taxon>
        <taxon>Digenea</taxon>
        <taxon>Opisthorchiida</taxon>
        <taxon>Opisthorchiata</taxon>
        <taxon>Opisthorchiidae</taxon>
        <taxon>Clonorchis</taxon>
    </lineage>
</organism>
<protein>
    <submittedName>
        <fullName evidence="2">Uncharacterized protein</fullName>
    </submittedName>
</protein>
<evidence type="ECO:0000313" key="2">
    <source>
        <dbReference type="EMBL" id="GAA47473.1"/>
    </source>
</evidence>
<dbReference type="EMBL" id="DF142840">
    <property type="protein sequence ID" value="GAA47473.1"/>
    <property type="molecule type" value="Genomic_DNA"/>
</dbReference>
<dbReference type="AlphaFoldDB" id="G7Y3D6"/>
<accession>G7Y3D6</accession>
<reference evidence="2" key="1">
    <citation type="journal article" date="2011" name="Genome Biol.">
        <title>The draft genome of the carcinogenic human liver fluke Clonorchis sinensis.</title>
        <authorList>
            <person name="Wang X."/>
            <person name="Chen W."/>
            <person name="Huang Y."/>
            <person name="Sun J."/>
            <person name="Men J."/>
            <person name="Liu H."/>
            <person name="Luo F."/>
            <person name="Guo L."/>
            <person name="Lv X."/>
            <person name="Deng C."/>
            <person name="Zhou C."/>
            <person name="Fan Y."/>
            <person name="Li X."/>
            <person name="Huang L."/>
            <person name="Hu Y."/>
            <person name="Liang C."/>
            <person name="Hu X."/>
            <person name="Xu J."/>
            <person name="Yu X."/>
        </authorList>
    </citation>
    <scope>NUCLEOTIDE SEQUENCE [LARGE SCALE GENOMIC DNA]</scope>
    <source>
        <strain evidence="2">Henan</strain>
    </source>
</reference>
<reference key="2">
    <citation type="submission" date="2011-10" db="EMBL/GenBank/DDBJ databases">
        <title>The genome and transcriptome sequence of Clonorchis sinensis provide insights into the carcinogenic liver fluke.</title>
        <authorList>
            <person name="Wang X."/>
            <person name="Huang Y."/>
            <person name="Chen W."/>
            <person name="Liu H."/>
            <person name="Guo L."/>
            <person name="Chen Y."/>
            <person name="Luo F."/>
            <person name="Zhou W."/>
            <person name="Sun J."/>
            <person name="Mao Q."/>
            <person name="Liang P."/>
            <person name="Zhou C."/>
            <person name="Tian Y."/>
            <person name="Men J."/>
            <person name="Lv X."/>
            <person name="Huang L."/>
            <person name="Zhou J."/>
            <person name="Hu Y."/>
            <person name="Li R."/>
            <person name="Zhang F."/>
            <person name="Lei H."/>
            <person name="Li X."/>
            <person name="Hu X."/>
            <person name="Liang C."/>
            <person name="Xu J."/>
            <person name="Wu Z."/>
            <person name="Yu X."/>
        </authorList>
    </citation>
    <scope>NUCLEOTIDE SEQUENCE</scope>
    <source>
        <strain>Henan</strain>
    </source>
</reference>
<proteinExistence type="predicted"/>
<gene>
    <name evidence="2" type="ORF">CLF_100408</name>
</gene>
<feature type="region of interest" description="Disordered" evidence="1">
    <location>
        <begin position="164"/>
        <end position="202"/>
    </location>
</feature>
<name>G7Y3D6_CLOSI</name>
<dbReference type="Proteomes" id="UP000008909">
    <property type="component" value="Unassembled WGS sequence"/>
</dbReference>
<evidence type="ECO:0000313" key="3">
    <source>
        <dbReference type="Proteomes" id="UP000008909"/>
    </source>
</evidence>
<sequence>MTTRQLFRPYFIRICLRSQAASDSRNFLHNRSICGFKRVSIGPVGLDWIVRVWTSCLDINRTSVHSRIPNQLRWSLPSSWATSRVRDIVRHGPVAPSMALKHPSYGLQCIVPFPIPPLNRPLTASILASLHQTGVALDLSFTLIRAHHQFISLAVSEFELPTSGMRGKHHSNNAHWTHQSTDTTRTVMGHRSTPRANQSHRSSVNTFTSSDVIFQRCLGKCCIRSLRKRTVTACLWTPRSWCTELSELSSLQMHGPHAEVTSELSSTFTLTACVRYLRTTKQIDSTTQKPSNERRSSWHEHFLKICSDLLTDEGLAEIRKGKEEIRLKISQCESVGYDITQLNVLHKGCFMFHLVRYSRYRSILFEGALSTRLLLMDFQQPYGERAVENDQNTSSLHAVIVGYPEVGSCCNMYMTNRKKKNATTHHNIFETREVNFSCTAETPDEKLCNGTQEDPITLPRKIIAVFAKYSHFHTNWIFTADSNENEVYTGCRGLRWMHTRLNADRICCVRTSPHCDVIGESGNLCQPAACQQQAHDRGKEFEYGVRISVLNYMEGLHYATHVFRLCNSDSGSFPELPYQLTEYTVALITLVLNVATSRKVCPGDGSITYRYAILLRLQRQTLYHLRMAVHAS</sequence>
<keyword evidence="3" id="KW-1185">Reference proteome</keyword>
<evidence type="ECO:0000256" key="1">
    <source>
        <dbReference type="SAM" id="MobiDB-lite"/>
    </source>
</evidence>
<feature type="compositionally biased region" description="Polar residues" evidence="1">
    <location>
        <begin position="173"/>
        <end position="186"/>
    </location>
</feature>